<dbReference type="InterPro" id="IPR036410">
    <property type="entry name" value="HSP_DnaJ_Cys-rich_dom_sf"/>
</dbReference>
<protein>
    <submittedName>
        <fullName evidence="1">Uncharacterized protein</fullName>
    </submittedName>
</protein>
<sequence>MPGSRECTYCGGSGYTLVQFPNVKEACYYCEGSGNIKSLPPQKTT</sequence>
<gene>
    <name evidence="1" type="ORF">EV146_10231</name>
</gene>
<keyword evidence="2" id="KW-1185">Reference proteome</keyword>
<dbReference type="EMBL" id="SLVV01000002">
    <property type="protein sequence ID" value="TCN27090.1"/>
    <property type="molecule type" value="Genomic_DNA"/>
</dbReference>
<proteinExistence type="predicted"/>
<organism evidence="1 2">
    <name type="scientific">Mesobacillus foraminis</name>
    <dbReference type="NCBI Taxonomy" id="279826"/>
    <lineage>
        <taxon>Bacteria</taxon>
        <taxon>Bacillati</taxon>
        <taxon>Bacillota</taxon>
        <taxon>Bacilli</taxon>
        <taxon>Bacillales</taxon>
        <taxon>Bacillaceae</taxon>
        <taxon>Mesobacillus</taxon>
    </lineage>
</organism>
<evidence type="ECO:0000313" key="2">
    <source>
        <dbReference type="Proteomes" id="UP000295689"/>
    </source>
</evidence>
<accession>A0A4V2RE28</accession>
<evidence type="ECO:0000313" key="1">
    <source>
        <dbReference type="EMBL" id="TCN27090.1"/>
    </source>
</evidence>
<name>A0A4V2RE28_9BACI</name>
<comment type="caution">
    <text evidence="1">The sequence shown here is derived from an EMBL/GenBank/DDBJ whole genome shotgun (WGS) entry which is preliminary data.</text>
</comment>
<dbReference type="Proteomes" id="UP000295689">
    <property type="component" value="Unassembled WGS sequence"/>
</dbReference>
<dbReference type="SUPFAM" id="SSF57938">
    <property type="entry name" value="DnaJ/Hsp40 cysteine-rich domain"/>
    <property type="match status" value="1"/>
</dbReference>
<dbReference type="AlphaFoldDB" id="A0A4V2RE28"/>
<reference evidence="1 2" key="1">
    <citation type="journal article" date="2015" name="Stand. Genomic Sci.">
        <title>Genomic Encyclopedia of Bacterial and Archaeal Type Strains, Phase III: the genomes of soil and plant-associated and newly described type strains.</title>
        <authorList>
            <person name="Whitman W.B."/>
            <person name="Woyke T."/>
            <person name="Klenk H.P."/>
            <person name="Zhou Y."/>
            <person name="Lilburn T.G."/>
            <person name="Beck B.J."/>
            <person name="De Vos P."/>
            <person name="Vandamme P."/>
            <person name="Eisen J.A."/>
            <person name="Garrity G."/>
            <person name="Hugenholtz P."/>
            <person name="Kyrpides N.C."/>
        </authorList>
    </citation>
    <scope>NUCLEOTIDE SEQUENCE [LARGE SCALE GENOMIC DNA]</scope>
    <source>
        <strain evidence="1 2">CV53</strain>
    </source>
</reference>